<dbReference type="Proteomes" id="UP000179807">
    <property type="component" value="Unassembled WGS sequence"/>
</dbReference>
<dbReference type="Gene3D" id="1.10.287.2610">
    <property type="match status" value="1"/>
</dbReference>
<organism evidence="3 4">
    <name type="scientific">Tritrichomonas foetus</name>
    <dbReference type="NCBI Taxonomy" id="1144522"/>
    <lineage>
        <taxon>Eukaryota</taxon>
        <taxon>Metamonada</taxon>
        <taxon>Parabasalia</taxon>
        <taxon>Tritrichomonadida</taxon>
        <taxon>Tritrichomonadidae</taxon>
        <taxon>Tritrichomonas</taxon>
    </lineage>
</organism>
<proteinExistence type="predicted"/>
<name>A0A1J4K7T2_9EUKA</name>
<feature type="region of interest" description="Disordered" evidence="2">
    <location>
        <begin position="511"/>
        <end position="547"/>
    </location>
</feature>
<feature type="compositionally biased region" description="Basic and acidic residues" evidence="2">
    <location>
        <begin position="591"/>
        <end position="601"/>
    </location>
</feature>
<evidence type="ECO:0000313" key="4">
    <source>
        <dbReference type="Proteomes" id="UP000179807"/>
    </source>
</evidence>
<dbReference type="AlphaFoldDB" id="A0A1J4K7T2"/>
<comment type="caution">
    <text evidence="3">The sequence shown here is derived from an EMBL/GenBank/DDBJ whole genome shotgun (WGS) entry which is preliminary data.</text>
</comment>
<feature type="compositionally biased region" description="Low complexity" evidence="2">
    <location>
        <begin position="579"/>
        <end position="590"/>
    </location>
</feature>
<dbReference type="PANTHER" id="PTHR34894:SF5">
    <property type="entry name" value="EF-HAND DOMAIN-CONTAINING PROTEIN"/>
    <property type="match status" value="1"/>
</dbReference>
<reference evidence="3" key="1">
    <citation type="submission" date="2016-10" db="EMBL/GenBank/DDBJ databases">
        <authorList>
            <person name="Benchimol M."/>
            <person name="Almeida L.G."/>
            <person name="Vasconcelos A.T."/>
            <person name="Perreira-Neves A."/>
            <person name="Rosa I.A."/>
            <person name="Tasca T."/>
            <person name="Bogo M.R."/>
            <person name="de Souza W."/>
        </authorList>
    </citation>
    <scope>NUCLEOTIDE SEQUENCE [LARGE SCALE GENOMIC DNA]</scope>
    <source>
        <strain evidence="3">K</strain>
    </source>
</reference>
<gene>
    <name evidence="3" type="ORF">TRFO_26458</name>
</gene>
<dbReference type="EMBL" id="MLAK01000747">
    <property type="protein sequence ID" value="OHT05772.1"/>
    <property type="molecule type" value="Genomic_DNA"/>
</dbReference>
<protein>
    <submittedName>
        <fullName evidence="3">Uncharacterized protein</fullName>
    </submittedName>
</protein>
<evidence type="ECO:0000313" key="3">
    <source>
        <dbReference type="EMBL" id="OHT05772.1"/>
    </source>
</evidence>
<dbReference type="PANTHER" id="PTHR34894">
    <property type="entry name" value="SAM-DEPENDENT METHYLTRANSFERASE RSMI, CONSERVED SITE"/>
    <property type="match status" value="1"/>
</dbReference>
<keyword evidence="4" id="KW-1185">Reference proteome</keyword>
<dbReference type="RefSeq" id="XP_068358908.1">
    <property type="nucleotide sequence ID" value="XM_068504959.1"/>
</dbReference>
<dbReference type="VEuPathDB" id="TrichDB:TRFO_26458"/>
<accession>A0A1J4K7T2</accession>
<feature type="region of interest" description="Disordered" evidence="2">
    <location>
        <begin position="579"/>
        <end position="605"/>
    </location>
</feature>
<sequence length="1111" mass="126473">MFVLKSPKFSFLMNLAGHEATGPEDLASALVASGLVKNSDIFKPKEPPPEDKPKKIPLNRLSLPNTIHIRKPNLLRPSVLEDIVIDRQVNPTMNTRLPMDASLRVQATMRNPENPSDISFLYENVQRSNFNNNPSFSNKDILNTFGPSEEITFPKTILACQTLGKPMIASRANYDNLNNLLKEMTEPINQDHEMTKVEKIIHQKEAYDTVLSEIVRQGYFECSQKGDLFQNVRTFVSDVSEQLPDLMIELDKTKKHSEKMINNLSEQIDTLNQINNDLAAQNEASNQAQKSLESRIHMLTLKIPDIENEARKLRAELLDSNEKATNLEKELSEAQSKIQTLKQMVDAKNEIAASLGNELNELNDKLHEANTRNIGLMNENSEMKELIFNLQEAIKKLEEDLKEKEKEIVVKEFSDATTQTRQLLKERAKAKKTSNENKIMDLYSPNPDINPNGNMNINMNMNAGLNQMNNGNAVININSTPINITVSSNMPTFQHGNNNSTFQIDHSNIYSSNEQPQNSINQPSNETLNDSNTQENTSNEQSPESVKNNFVETESPFQTNPANYGKNINHHNEPIINHGNNTSNNFNNNKIENKTNNRNDQESSMSVADIKATKNDYTTYVEKFGQPNLNLGQFMNIREFILNNNDKFAGTTDQVIESQKGVFELDKSPHEDELKLFSHFIMSRVMDKALLCSSKTEKSVQTFAETKQLLEKSTNVTASEIYSPYSDAFTKLLNPVYANRPPRPFEWILKATRSIFDEKTLLDATDKAPINMPQFSLTWSTRQFGLDYLAHQCAWDLINSARAHQNKSIEIEMFRKFIDEEFSLDQLTFFLRVRAALLKRGFSLSVNAIESTETYTTIYLTGSEGISIIQKIFAKAGQDTVNRITSKLREKFVRKPSSTVDQNVSYIQMFAILEIANEEFAKHEHHNIMMFLNSYNISPPISGKLFSRMIRKIIPNSTEEEIAVYFRISNVENSKKIDIKRRKLQKLMIASSLLSKDNCEELLSLKQYKVTPEYEMAKGRWSEMEPIFSGALEKYNLRGEAHNPTVTHIARLLRTEIDAVGSAFACFDVVGAQRHMLSCIMNYQAMIWTMNEPNPNEIDSITQSIKSILNL</sequence>
<evidence type="ECO:0000256" key="2">
    <source>
        <dbReference type="SAM" id="MobiDB-lite"/>
    </source>
</evidence>
<dbReference type="GeneID" id="94839663"/>
<keyword evidence="1" id="KW-0175">Coiled coil</keyword>
<dbReference type="OrthoDB" id="543667at2759"/>
<evidence type="ECO:0000256" key="1">
    <source>
        <dbReference type="SAM" id="Coils"/>
    </source>
</evidence>
<feature type="coiled-coil region" evidence="1">
    <location>
        <begin position="247"/>
        <end position="414"/>
    </location>
</feature>